<keyword evidence="3" id="KW-1185">Reference proteome</keyword>
<comment type="caution">
    <text evidence="2">The sequence shown here is derived from an EMBL/GenBank/DDBJ whole genome shotgun (WGS) entry which is preliminary data.</text>
</comment>
<evidence type="ECO:0000313" key="2">
    <source>
        <dbReference type="EMBL" id="TNB90870.1"/>
    </source>
</evidence>
<reference evidence="2" key="1">
    <citation type="submission" date="2019-06" db="EMBL/GenBank/DDBJ databases">
        <title>Pseudomonas-derived Butenolides : (Bio)synthesis of Styrolides.</title>
        <authorList>
            <person name="Klapper M."/>
            <person name="Chowdhury S."/>
            <person name="Stallforth P."/>
        </authorList>
    </citation>
    <scope>NUCLEOTIDE SEQUENCE [LARGE SCALE GENOMIC DNA]</scope>
    <source>
        <strain evidence="2">EC-S101</strain>
    </source>
</reference>
<name>A0A5C4KQY7_PSEJE</name>
<dbReference type="AlphaFoldDB" id="A0A5C4KQY7"/>
<proteinExistence type="predicted"/>
<evidence type="ECO:0000313" key="3">
    <source>
        <dbReference type="Proteomes" id="UP000306272"/>
    </source>
</evidence>
<protein>
    <submittedName>
        <fullName evidence="2">Uncharacterized protein</fullName>
    </submittedName>
</protein>
<organism evidence="2 3">
    <name type="scientific">Pseudomonas jessenii</name>
    <dbReference type="NCBI Taxonomy" id="77298"/>
    <lineage>
        <taxon>Bacteria</taxon>
        <taxon>Pseudomonadati</taxon>
        <taxon>Pseudomonadota</taxon>
        <taxon>Gammaproteobacteria</taxon>
        <taxon>Pseudomonadales</taxon>
        <taxon>Pseudomonadaceae</taxon>
        <taxon>Pseudomonas</taxon>
    </lineage>
</organism>
<accession>A0A5C4KQY7</accession>
<dbReference type="EMBL" id="VDDB01000022">
    <property type="protein sequence ID" value="TNB90870.1"/>
    <property type="molecule type" value="Genomic_DNA"/>
</dbReference>
<dbReference type="Proteomes" id="UP000306272">
    <property type="component" value="Unassembled WGS sequence"/>
</dbReference>
<sequence>MRCNSHHQHRLTHRIREQARSHRGIAATEPAACPRFPCQPRKPRCFSFSRLRTAGTDSPLRAPFSRIYSRLSHAFQRTDGCSFHPCDPPSTGR</sequence>
<gene>
    <name evidence="2" type="ORF">FHG55_27645</name>
</gene>
<feature type="region of interest" description="Disordered" evidence="1">
    <location>
        <begin position="1"/>
        <end position="25"/>
    </location>
</feature>
<evidence type="ECO:0000256" key="1">
    <source>
        <dbReference type="SAM" id="MobiDB-lite"/>
    </source>
</evidence>
<feature type="compositionally biased region" description="Basic residues" evidence="1">
    <location>
        <begin position="1"/>
        <end position="13"/>
    </location>
</feature>